<accession>A0A382J4H5</accession>
<comment type="similarity">
    <text evidence="2">Belongs to the sodium:solute symporter (SSF) (TC 2.A.21) family.</text>
</comment>
<dbReference type="GO" id="GO:0015293">
    <property type="term" value="F:symporter activity"/>
    <property type="evidence" value="ECO:0007669"/>
    <property type="project" value="UniProtKB-KW"/>
</dbReference>
<dbReference type="PANTHER" id="PTHR48086:SF3">
    <property type="entry name" value="SODIUM_PROLINE SYMPORTER"/>
    <property type="match status" value="1"/>
</dbReference>
<dbReference type="InterPro" id="IPR050277">
    <property type="entry name" value="Sodium:Solute_Symporter"/>
</dbReference>
<proteinExistence type="inferred from homology"/>
<dbReference type="Gene3D" id="1.20.1730.10">
    <property type="entry name" value="Sodium/glucose cotransporter"/>
    <property type="match status" value="1"/>
</dbReference>
<feature type="transmembrane region" description="Helical" evidence="12">
    <location>
        <begin position="204"/>
        <end position="221"/>
    </location>
</feature>
<evidence type="ECO:0000256" key="11">
    <source>
        <dbReference type="ARBA" id="ARBA00023201"/>
    </source>
</evidence>
<keyword evidence="7 12" id="KW-1133">Transmembrane helix</keyword>
<keyword evidence="11" id="KW-0739">Sodium transport</keyword>
<evidence type="ECO:0000256" key="9">
    <source>
        <dbReference type="ARBA" id="ARBA00023065"/>
    </source>
</evidence>
<reference evidence="13" key="1">
    <citation type="submission" date="2018-05" db="EMBL/GenBank/DDBJ databases">
        <authorList>
            <person name="Lanie J.A."/>
            <person name="Ng W.-L."/>
            <person name="Kazmierczak K.M."/>
            <person name="Andrzejewski T.M."/>
            <person name="Davidsen T.M."/>
            <person name="Wayne K.J."/>
            <person name="Tettelin H."/>
            <person name="Glass J.I."/>
            <person name="Rusch D."/>
            <person name="Podicherti R."/>
            <person name="Tsui H.-C.T."/>
            <person name="Winkler M.E."/>
        </authorList>
    </citation>
    <scope>NUCLEOTIDE SEQUENCE</scope>
</reference>
<dbReference type="GO" id="GO:0005886">
    <property type="term" value="C:plasma membrane"/>
    <property type="evidence" value="ECO:0007669"/>
    <property type="project" value="UniProtKB-SubCell"/>
</dbReference>
<evidence type="ECO:0008006" key="14">
    <source>
        <dbReference type="Google" id="ProtNLM"/>
    </source>
</evidence>
<feature type="non-terminal residue" evidence="13">
    <location>
        <position position="1"/>
    </location>
</feature>
<evidence type="ECO:0000256" key="4">
    <source>
        <dbReference type="ARBA" id="ARBA00022475"/>
    </source>
</evidence>
<dbReference type="PROSITE" id="PS50283">
    <property type="entry name" value="NA_SOLUT_SYMP_3"/>
    <property type="match status" value="1"/>
</dbReference>
<comment type="subcellular location">
    <subcellularLocation>
        <location evidence="1">Cell membrane</location>
        <topology evidence="1">Multi-pass membrane protein</topology>
    </subcellularLocation>
</comment>
<dbReference type="Pfam" id="PF00474">
    <property type="entry name" value="SSF"/>
    <property type="match status" value="1"/>
</dbReference>
<evidence type="ECO:0000256" key="5">
    <source>
        <dbReference type="ARBA" id="ARBA00022692"/>
    </source>
</evidence>
<sequence length="296" mass="31777">AFVTGPESMTRISEWIIANQPSKAAVPEGGAIRTWISTIILIGFGAAVYPQAIQRIFAARSSGALRRSLSLMAFMPLITMLAVFLVGIMGIQQLSHLDGLTPDQVMPVLLREWAQQSTWMYVMTLLVVTGVLAAVMSTADSVLLSLSSILAKDILGKTWLKEAPEAVLTRIGKRLSWAIMGVLMFTALTPRLSLWGLIELKMEILVQTAPLFVLGILCPRLNARGALTGLLAGTVVASILTLAGYGKLWGWHAGVIGLALNVILCFVFSPQAASPAVARSVVLGQKIQTKASYHVK</sequence>
<protein>
    <recommendedName>
        <fullName evidence="14">Sodium:solute symporter family protein</fullName>
    </recommendedName>
</protein>
<dbReference type="InterPro" id="IPR018212">
    <property type="entry name" value="Na/solute_symporter_CS"/>
</dbReference>
<evidence type="ECO:0000256" key="6">
    <source>
        <dbReference type="ARBA" id="ARBA00022847"/>
    </source>
</evidence>
<feature type="transmembrane region" description="Helical" evidence="12">
    <location>
        <begin position="119"/>
        <end position="151"/>
    </location>
</feature>
<feature type="transmembrane region" description="Helical" evidence="12">
    <location>
        <begin position="251"/>
        <end position="269"/>
    </location>
</feature>
<keyword evidence="8" id="KW-0915">Sodium</keyword>
<dbReference type="PANTHER" id="PTHR48086">
    <property type="entry name" value="SODIUM/PROLINE SYMPORTER-RELATED"/>
    <property type="match status" value="1"/>
</dbReference>
<evidence type="ECO:0000256" key="12">
    <source>
        <dbReference type="SAM" id="Phobius"/>
    </source>
</evidence>
<evidence type="ECO:0000313" key="13">
    <source>
        <dbReference type="EMBL" id="SVC06796.1"/>
    </source>
</evidence>
<keyword evidence="4" id="KW-1003">Cell membrane</keyword>
<gene>
    <name evidence="13" type="ORF">METZ01_LOCUS259650</name>
</gene>
<dbReference type="GO" id="GO:0006814">
    <property type="term" value="P:sodium ion transport"/>
    <property type="evidence" value="ECO:0007669"/>
    <property type="project" value="UniProtKB-KW"/>
</dbReference>
<feature type="transmembrane region" description="Helical" evidence="12">
    <location>
        <begin position="69"/>
        <end position="91"/>
    </location>
</feature>
<evidence type="ECO:0000256" key="2">
    <source>
        <dbReference type="ARBA" id="ARBA00006434"/>
    </source>
</evidence>
<feature type="transmembrane region" description="Helical" evidence="12">
    <location>
        <begin position="177"/>
        <end position="198"/>
    </location>
</feature>
<name>A0A382J4H5_9ZZZZ</name>
<keyword evidence="9" id="KW-0406">Ion transport</keyword>
<organism evidence="13">
    <name type="scientific">marine metagenome</name>
    <dbReference type="NCBI Taxonomy" id="408172"/>
    <lineage>
        <taxon>unclassified sequences</taxon>
        <taxon>metagenomes</taxon>
        <taxon>ecological metagenomes</taxon>
    </lineage>
</organism>
<evidence type="ECO:0000256" key="1">
    <source>
        <dbReference type="ARBA" id="ARBA00004651"/>
    </source>
</evidence>
<dbReference type="EMBL" id="UINC01071691">
    <property type="protein sequence ID" value="SVC06796.1"/>
    <property type="molecule type" value="Genomic_DNA"/>
</dbReference>
<keyword evidence="3" id="KW-0813">Transport</keyword>
<dbReference type="GO" id="GO:0046942">
    <property type="term" value="P:carboxylic acid transport"/>
    <property type="evidence" value="ECO:0007669"/>
    <property type="project" value="UniProtKB-ARBA"/>
</dbReference>
<keyword evidence="6" id="KW-0769">Symport</keyword>
<evidence type="ECO:0000256" key="7">
    <source>
        <dbReference type="ARBA" id="ARBA00022989"/>
    </source>
</evidence>
<keyword evidence="5 12" id="KW-0812">Transmembrane</keyword>
<evidence type="ECO:0000256" key="3">
    <source>
        <dbReference type="ARBA" id="ARBA00022448"/>
    </source>
</evidence>
<dbReference type="InterPro" id="IPR038377">
    <property type="entry name" value="Na/Glc_symporter_sf"/>
</dbReference>
<feature type="transmembrane region" description="Helical" evidence="12">
    <location>
        <begin position="30"/>
        <end position="49"/>
    </location>
</feature>
<keyword evidence="10 12" id="KW-0472">Membrane</keyword>
<feature type="transmembrane region" description="Helical" evidence="12">
    <location>
        <begin position="226"/>
        <end position="245"/>
    </location>
</feature>
<evidence type="ECO:0000256" key="8">
    <source>
        <dbReference type="ARBA" id="ARBA00023053"/>
    </source>
</evidence>
<dbReference type="InterPro" id="IPR001734">
    <property type="entry name" value="Na/solute_symporter"/>
</dbReference>
<evidence type="ECO:0000256" key="10">
    <source>
        <dbReference type="ARBA" id="ARBA00023136"/>
    </source>
</evidence>
<dbReference type="PROSITE" id="PS00457">
    <property type="entry name" value="NA_SOLUT_SYMP_2"/>
    <property type="match status" value="1"/>
</dbReference>
<dbReference type="AlphaFoldDB" id="A0A382J4H5"/>